<dbReference type="Gene3D" id="1.10.275.10">
    <property type="entry name" value="Fumarase/aspartase (N-terminal domain)"/>
    <property type="match status" value="1"/>
</dbReference>
<dbReference type="InterPro" id="IPR024083">
    <property type="entry name" value="Fumarase/histidase_N"/>
</dbReference>
<feature type="non-terminal residue" evidence="1">
    <location>
        <position position="152"/>
    </location>
</feature>
<sequence>MDTCRLCGEPQPAGSWGQIFPTLAPLVAWAQAQPAQRYCGLCGTPALEDAALDLVQGQPQADTTTRLYGTNLVSPTPEVVAFMAGWDVASKGAADQALVPFDLWLNRAHTRMLVAQAILTPAQGQAILQGLDEVERRARAGQFVLRPALEDV</sequence>
<dbReference type="EMBL" id="VGLS01000233">
    <property type="protein sequence ID" value="MBM3223966.1"/>
    <property type="molecule type" value="Genomic_DNA"/>
</dbReference>
<proteinExistence type="predicted"/>
<dbReference type="AlphaFoldDB" id="A0A938B296"/>
<reference evidence="1" key="1">
    <citation type="submission" date="2019-03" db="EMBL/GenBank/DDBJ databases">
        <title>Lake Tanganyika Metagenome-Assembled Genomes (MAGs).</title>
        <authorList>
            <person name="Tran P."/>
        </authorList>
    </citation>
    <scope>NUCLEOTIDE SEQUENCE</scope>
    <source>
        <strain evidence="1">K_DeepCast_65m_m2_066</strain>
    </source>
</reference>
<evidence type="ECO:0000313" key="1">
    <source>
        <dbReference type="EMBL" id="MBM3223966.1"/>
    </source>
</evidence>
<dbReference type="Proteomes" id="UP000712673">
    <property type="component" value="Unassembled WGS sequence"/>
</dbReference>
<comment type="caution">
    <text evidence="1">The sequence shown here is derived from an EMBL/GenBank/DDBJ whole genome shotgun (WGS) entry which is preliminary data.</text>
</comment>
<dbReference type="GO" id="GO:0016829">
    <property type="term" value="F:lyase activity"/>
    <property type="evidence" value="ECO:0007669"/>
    <property type="project" value="UniProtKB-ARBA"/>
</dbReference>
<dbReference type="InterPro" id="IPR008948">
    <property type="entry name" value="L-Aspartase-like"/>
</dbReference>
<evidence type="ECO:0000313" key="2">
    <source>
        <dbReference type="Proteomes" id="UP000712673"/>
    </source>
</evidence>
<name>A0A938B296_UNCTE</name>
<protein>
    <submittedName>
        <fullName evidence="1">Uncharacterized protein</fullName>
    </submittedName>
</protein>
<dbReference type="SUPFAM" id="SSF48557">
    <property type="entry name" value="L-aspartase-like"/>
    <property type="match status" value="1"/>
</dbReference>
<organism evidence="1 2">
    <name type="scientific">Tectimicrobiota bacterium</name>
    <dbReference type="NCBI Taxonomy" id="2528274"/>
    <lineage>
        <taxon>Bacteria</taxon>
        <taxon>Pseudomonadati</taxon>
        <taxon>Nitrospinota/Tectimicrobiota group</taxon>
        <taxon>Candidatus Tectimicrobiota</taxon>
    </lineage>
</organism>
<gene>
    <name evidence="1" type="ORF">FJZ47_09215</name>
</gene>
<accession>A0A938B296</accession>